<dbReference type="EMBL" id="CZAY01000015">
    <property type="protein sequence ID" value="CUP84604.1"/>
    <property type="molecule type" value="Genomic_DNA"/>
</dbReference>
<dbReference type="NCBIfam" id="TIGR01484">
    <property type="entry name" value="HAD-SF-IIB"/>
    <property type="match status" value="1"/>
</dbReference>
<dbReference type="EMBL" id="QSVN01000004">
    <property type="protein sequence ID" value="RGO33383.1"/>
    <property type="molecule type" value="Genomic_DNA"/>
</dbReference>
<accession>A0A174RGP6</accession>
<reference evidence="1 3" key="1">
    <citation type="submission" date="2015-09" db="EMBL/GenBank/DDBJ databases">
        <authorList>
            <consortium name="Pathogen Informatics"/>
        </authorList>
    </citation>
    <scope>NUCLEOTIDE SEQUENCE [LARGE SCALE GENOMIC DNA]</scope>
    <source>
        <strain evidence="1 3">2789STDY5834914</strain>
    </source>
</reference>
<dbReference type="InterPro" id="IPR036412">
    <property type="entry name" value="HAD-like_sf"/>
</dbReference>
<dbReference type="OrthoDB" id="9781413at2"/>
<dbReference type="SFLD" id="SFLDS00003">
    <property type="entry name" value="Haloacid_Dehalogenase"/>
    <property type="match status" value="1"/>
</dbReference>
<gene>
    <name evidence="1" type="primary">yidA</name>
    <name evidence="2" type="ORF">DXB16_05300</name>
    <name evidence="1" type="ORF">ERS852526_02119</name>
</gene>
<reference evidence="2 4" key="2">
    <citation type="submission" date="2018-08" db="EMBL/GenBank/DDBJ databases">
        <title>A genome reference for cultivated species of the human gut microbiota.</title>
        <authorList>
            <person name="Zou Y."/>
            <person name="Xue W."/>
            <person name="Luo G."/>
        </authorList>
    </citation>
    <scope>NUCLEOTIDE SEQUENCE [LARGE SCALE GENOMIC DNA]</scope>
    <source>
        <strain evidence="2 4">OM02-16</strain>
    </source>
</reference>
<dbReference type="PROSITE" id="PS01229">
    <property type="entry name" value="COF_2"/>
    <property type="match status" value="1"/>
</dbReference>
<protein>
    <submittedName>
        <fullName evidence="2">Cof-type HAD-IIB family hydrolase</fullName>
    </submittedName>
    <submittedName>
        <fullName evidence="1">Phosphatase YidA</fullName>
        <ecNumber evidence="1">3.1.3.-</ecNumber>
    </submittedName>
</protein>
<dbReference type="InterPro" id="IPR023214">
    <property type="entry name" value="HAD_sf"/>
</dbReference>
<dbReference type="CDD" id="cd07516">
    <property type="entry name" value="HAD_Pase"/>
    <property type="match status" value="1"/>
</dbReference>
<proteinExistence type="predicted"/>
<dbReference type="GO" id="GO:0005829">
    <property type="term" value="C:cytosol"/>
    <property type="evidence" value="ECO:0007669"/>
    <property type="project" value="TreeGrafter"/>
</dbReference>
<dbReference type="NCBIfam" id="TIGR00099">
    <property type="entry name" value="Cof-subfamily"/>
    <property type="match status" value="1"/>
</dbReference>
<keyword evidence="1" id="KW-0378">Hydrolase</keyword>
<organism evidence="1 3">
    <name type="scientific">Dorea longicatena</name>
    <dbReference type="NCBI Taxonomy" id="88431"/>
    <lineage>
        <taxon>Bacteria</taxon>
        <taxon>Bacillati</taxon>
        <taxon>Bacillota</taxon>
        <taxon>Clostridia</taxon>
        <taxon>Lachnospirales</taxon>
        <taxon>Lachnospiraceae</taxon>
        <taxon>Dorea</taxon>
    </lineage>
</organism>
<dbReference type="PANTHER" id="PTHR10000">
    <property type="entry name" value="PHOSPHOSERINE PHOSPHATASE"/>
    <property type="match status" value="1"/>
</dbReference>
<name>A0A174RGP6_9FIRM</name>
<dbReference type="Proteomes" id="UP000095485">
    <property type="component" value="Unassembled WGS sequence"/>
</dbReference>
<dbReference type="GeneID" id="96229399"/>
<dbReference type="InterPro" id="IPR000150">
    <property type="entry name" value="Cof"/>
</dbReference>
<dbReference type="GO" id="GO:0016791">
    <property type="term" value="F:phosphatase activity"/>
    <property type="evidence" value="ECO:0007669"/>
    <property type="project" value="UniProtKB-ARBA"/>
</dbReference>
<dbReference type="PANTHER" id="PTHR10000:SF8">
    <property type="entry name" value="HAD SUPERFAMILY HYDROLASE-LIKE, TYPE 3"/>
    <property type="match status" value="1"/>
</dbReference>
<dbReference type="Gene3D" id="3.40.50.1000">
    <property type="entry name" value="HAD superfamily/HAD-like"/>
    <property type="match status" value="1"/>
</dbReference>
<dbReference type="RefSeq" id="WP_055283742.1">
    <property type="nucleotide sequence ID" value="NZ_CABMEZ010000004.1"/>
</dbReference>
<evidence type="ECO:0000313" key="2">
    <source>
        <dbReference type="EMBL" id="RGO33383.1"/>
    </source>
</evidence>
<dbReference type="GO" id="GO:0000287">
    <property type="term" value="F:magnesium ion binding"/>
    <property type="evidence" value="ECO:0007669"/>
    <property type="project" value="TreeGrafter"/>
</dbReference>
<dbReference type="STRING" id="88431.ERS852423_01638"/>
<dbReference type="Gene3D" id="3.30.1240.10">
    <property type="match status" value="1"/>
</dbReference>
<evidence type="ECO:0000313" key="4">
    <source>
        <dbReference type="Proteomes" id="UP000261285"/>
    </source>
</evidence>
<dbReference type="Pfam" id="PF08282">
    <property type="entry name" value="Hydrolase_3"/>
    <property type="match status" value="1"/>
</dbReference>
<dbReference type="InterPro" id="IPR006379">
    <property type="entry name" value="HAD-SF_hydro_IIB"/>
</dbReference>
<dbReference type="AlphaFoldDB" id="A0A174RGP6"/>
<evidence type="ECO:0000313" key="1">
    <source>
        <dbReference type="EMBL" id="CUP84604.1"/>
    </source>
</evidence>
<evidence type="ECO:0000313" key="3">
    <source>
        <dbReference type="Proteomes" id="UP000095485"/>
    </source>
</evidence>
<dbReference type="SUPFAM" id="SSF56784">
    <property type="entry name" value="HAD-like"/>
    <property type="match status" value="1"/>
</dbReference>
<sequence>MKNKIRMIGMDLDGTLLKTNKELTAYTKDVLKRAAEQGIIVMPATGRPFSGIPKELTGLQEIRYAVTANGARVIDMEKNEVIVEELLAYDIAEVILTIFERYDTFREIYYHGIGYASKEALTRIDKYLNIPAMADYITSTRVPVDDVRAKFEEMNQPVDKIQALFTSVEDRDAARKEIEEVSGIEITGALPMNLEINAAGVNKGKAMIELGKVLGIPREEIMAFGDGNNDLKMLKEVGTGVAMENAIPSLKEAADYVTLSNDEEGVAKFIEKYVLD</sequence>
<dbReference type="Proteomes" id="UP000261285">
    <property type="component" value="Unassembled WGS sequence"/>
</dbReference>
<dbReference type="EC" id="3.1.3.-" evidence="1"/>
<dbReference type="SFLD" id="SFLDG01140">
    <property type="entry name" value="C2.B:_Phosphomannomutase_and_P"/>
    <property type="match status" value="1"/>
</dbReference>